<proteinExistence type="predicted"/>
<evidence type="ECO:0000313" key="2">
    <source>
        <dbReference type="Proteomes" id="UP000821845"/>
    </source>
</evidence>
<reference evidence="1" key="1">
    <citation type="submission" date="2020-05" db="EMBL/GenBank/DDBJ databases">
        <title>Large-scale comparative analyses of tick genomes elucidate their genetic diversity and vector capacities.</title>
        <authorList>
            <person name="Jia N."/>
            <person name="Wang J."/>
            <person name="Shi W."/>
            <person name="Du L."/>
            <person name="Sun Y."/>
            <person name="Zhan W."/>
            <person name="Jiang J."/>
            <person name="Wang Q."/>
            <person name="Zhang B."/>
            <person name="Ji P."/>
            <person name="Sakyi L.B."/>
            <person name="Cui X."/>
            <person name="Yuan T."/>
            <person name="Jiang B."/>
            <person name="Yang W."/>
            <person name="Lam T.T.-Y."/>
            <person name="Chang Q."/>
            <person name="Ding S."/>
            <person name="Wang X."/>
            <person name="Zhu J."/>
            <person name="Ruan X."/>
            <person name="Zhao L."/>
            <person name="Wei J."/>
            <person name="Que T."/>
            <person name="Du C."/>
            <person name="Cheng J."/>
            <person name="Dai P."/>
            <person name="Han X."/>
            <person name="Huang E."/>
            <person name="Gao Y."/>
            <person name="Liu J."/>
            <person name="Shao H."/>
            <person name="Ye R."/>
            <person name="Li L."/>
            <person name="Wei W."/>
            <person name="Wang X."/>
            <person name="Wang C."/>
            <person name="Yang T."/>
            <person name="Huo Q."/>
            <person name="Li W."/>
            <person name="Guo W."/>
            <person name="Chen H."/>
            <person name="Zhou L."/>
            <person name="Ni X."/>
            <person name="Tian J."/>
            <person name="Zhou Y."/>
            <person name="Sheng Y."/>
            <person name="Liu T."/>
            <person name="Pan Y."/>
            <person name="Xia L."/>
            <person name="Li J."/>
            <person name="Zhao F."/>
            <person name="Cao W."/>
        </authorList>
    </citation>
    <scope>NUCLEOTIDE SEQUENCE</scope>
    <source>
        <strain evidence="1">Hyas-2018</strain>
    </source>
</reference>
<dbReference type="EMBL" id="CM023481">
    <property type="protein sequence ID" value="KAH6947235.1"/>
    <property type="molecule type" value="Genomic_DNA"/>
</dbReference>
<dbReference type="Proteomes" id="UP000821845">
    <property type="component" value="Chromosome 1"/>
</dbReference>
<gene>
    <name evidence="1" type="ORF">HPB50_017763</name>
</gene>
<name>A0ACB7TK96_HYAAI</name>
<accession>A0ACB7TK96</accession>
<protein>
    <submittedName>
        <fullName evidence="1">Uncharacterized protein</fullName>
    </submittedName>
</protein>
<keyword evidence="2" id="KW-1185">Reference proteome</keyword>
<evidence type="ECO:0000313" key="1">
    <source>
        <dbReference type="EMBL" id="KAH6947235.1"/>
    </source>
</evidence>
<sequence length="85" mass="9682">MPIKWKLVIGCVRKKTVGQCSKSVSVSLPGKPQPHQLYSCQRPGRRSAMEAQQLACEKSAFGKFACWRRLTHAPRRTLMGRIAWR</sequence>
<comment type="caution">
    <text evidence="1">The sequence shown here is derived from an EMBL/GenBank/DDBJ whole genome shotgun (WGS) entry which is preliminary data.</text>
</comment>
<organism evidence="1 2">
    <name type="scientific">Hyalomma asiaticum</name>
    <name type="common">Tick</name>
    <dbReference type="NCBI Taxonomy" id="266040"/>
    <lineage>
        <taxon>Eukaryota</taxon>
        <taxon>Metazoa</taxon>
        <taxon>Ecdysozoa</taxon>
        <taxon>Arthropoda</taxon>
        <taxon>Chelicerata</taxon>
        <taxon>Arachnida</taxon>
        <taxon>Acari</taxon>
        <taxon>Parasitiformes</taxon>
        <taxon>Ixodida</taxon>
        <taxon>Ixodoidea</taxon>
        <taxon>Ixodidae</taxon>
        <taxon>Hyalomminae</taxon>
        <taxon>Hyalomma</taxon>
    </lineage>
</organism>